<keyword evidence="2" id="KW-1185">Reference proteome</keyword>
<accession>A0A8J5NCH3</accession>
<proteinExistence type="predicted"/>
<evidence type="ECO:0000313" key="1">
    <source>
        <dbReference type="EMBL" id="KAG7176889.1"/>
    </source>
</evidence>
<gene>
    <name evidence="1" type="primary">impdh1b-L2</name>
    <name evidence="1" type="ORF">Hamer_G000087</name>
</gene>
<evidence type="ECO:0000313" key="2">
    <source>
        <dbReference type="Proteomes" id="UP000747542"/>
    </source>
</evidence>
<name>A0A8J5NCH3_HOMAM</name>
<comment type="caution">
    <text evidence="1">The sequence shown here is derived from an EMBL/GenBank/DDBJ whole genome shotgun (WGS) entry which is preliminary data.</text>
</comment>
<reference evidence="1" key="1">
    <citation type="journal article" date="2021" name="Sci. Adv.">
        <title>The American lobster genome reveals insights on longevity, neural, and immune adaptations.</title>
        <authorList>
            <person name="Polinski J.M."/>
            <person name="Zimin A.V."/>
            <person name="Clark K.F."/>
            <person name="Kohn A.B."/>
            <person name="Sadowski N."/>
            <person name="Timp W."/>
            <person name="Ptitsyn A."/>
            <person name="Khanna P."/>
            <person name="Romanova D.Y."/>
            <person name="Williams P."/>
            <person name="Greenwood S.J."/>
            <person name="Moroz L.L."/>
            <person name="Walt D.R."/>
            <person name="Bodnar A.G."/>
        </authorList>
    </citation>
    <scope>NUCLEOTIDE SEQUENCE</scope>
    <source>
        <strain evidence="1">GMGI-L3</strain>
    </source>
</reference>
<sequence>APRLFQQLYVIRAPLGPSAVTCVYAFLSAKSQTIYEEFLQAICDKALDKDSRGEPPRKRVKRASKEHQQRLKSLCVDYVNEKKTLEEFLNGIGHNIRWK</sequence>
<dbReference type="EMBL" id="JAHLQT010002534">
    <property type="protein sequence ID" value="KAG7176889.1"/>
    <property type="molecule type" value="Genomic_DNA"/>
</dbReference>
<organism evidence="1 2">
    <name type="scientific">Homarus americanus</name>
    <name type="common">American lobster</name>
    <dbReference type="NCBI Taxonomy" id="6706"/>
    <lineage>
        <taxon>Eukaryota</taxon>
        <taxon>Metazoa</taxon>
        <taxon>Ecdysozoa</taxon>
        <taxon>Arthropoda</taxon>
        <taxon>Crustacea</taxon>
        <taxon>Multicrustacea</taxon>
        <taxon>Malacostraca</taxon>
        <taxon>Eumalacostraca</taxon>
        <taxon>Eucarida</taxon>
        <taxon>Decapoda</taxon>
        <taxon>Pleocyemata</taxon>
        <taxon>Astacidea</taxon>
        <taxon>Nephropoidea</taxon>
        <taxon>Nephropidae</taxon>
        <taxon>Homarus</taxon>
    </lineage>
</organism>
<feature type="non-terminal residue" evidence="1">
    <location>
        <position position="1"/>
    </location>
</feature>
<dbReference type="Proteomes" id="UP000747542">
    <property type="component" value="Unassembled WGS sequence"/>
</dbReference>
<protein>
    <submittedName>
        <fullName evidence="1">Putative Inosine-5'-monophosphate dehydrogenase 1b-like 2</fullName>
    </submittedName>
</protein>
<dbReference type="AlphaFoldDB" id="A0A8J5NCH3"/>